<name>A0A5C1YMW7_9PROT</name>
<keyword evidence="3" id="KW-0238">DNA-binding</keyword>
<dbReference type="PROSITE" id="PS50931">
    <property type="entry name" value="HTH_LYSR"/>
    <property type="match status" value="1"/>
</dbReference>
<dbReference type="PRINTS" id="PR00039">
    <property type="entry name" value="HTHLYSR"/>
</dbReference>
<dbReference type="Gene3D" id="3.40.190.290">
    <property type="match status" value="1"/>
</dbReference>
<dbReference type="InterPro" id="IPR005119">
    <property type="entry name" value="LysR_subst-bd"/>
</dbReference>
<evidence type="ECO:0000256" key="1">
    <source>
        <dbReference type="ARBA" id="ARBA00009437"/>
    </source>
</evidence>
<dbReference type="GO" id="GO:0043565">
    <property type="term" value="F:sequence-specific DNA binding"/>
    <property type="evidence" value="ECO:0007669"/>
    <property type="project" value="TreeGrafter"/>
</dbReference>
<evidence type="ECO:0000256" key="4">
    <source>
        <dbReference type="ARBA" id="ARBA00023163"/>
    </source>
</evidence>
<dbReference type="PANTHER" id="PTHR30427:SF1">
    <property type="entry name" value="TRANSCRIPTIONAL ACTIVATOR PROTEIN LYSR"/>
    <property type="match status" value="1"/>
</dbReference>
<evidence type="ECO:0000313" key="7">
    <source>
        <dbReference type="Proteomes" id="UP000324536"/>
    </source>
</evidence>
<reference evidence="6 7" key="1">
    <citation type="submission" date="2019-09" db="EMBL/GenBank/DDBJ databases">
        <title>Genome sequencing of strain KACC 21233.</title>
        <authorList>
            <person name="Heo J."/>
            <person name="Kim S.-J."/>
            <person name="Kim J.-S."/>
            <person name="Hong S.-B."/>
            <person name="Kwon S.-W."/>
        </authorList>
    </citation>
    <scope>NUCLEOTIDE SEQUENCE [LARGE SCALE GENOMIC DNA]</scope>
    <source>
        <strain evidence="6 7">KACC 21233</strain>
    </source>
</reference>
<evidence type="ECO:0000259" key="5">
    <source>
        <dbReference type="PROSITE" id="PS50931"/>
    </source>
</evidence>
<dbReference type="SUPFAM" id="SSF46785">
    <property type="entry name" value="Winged helix' DNA-binding domain"/>
    <property type="match status" value="1"/>
</dbReference>
<sequence length="330" mass="36080">MELRQLEAFAAVISTGSITAAGRLLSRSQPAVTRQIQELEAEIGYELLIRNGPKVSPSEKGYQFYQEVEPALLNLRQVRERAREIEQEKEPAIRIAATPALAAGLLSSALARWCQPDTELKIRSLPPERVVQGVQNGLVHVGVNSLPLEHQGLRLHWLGQASCVMAVHQRDPLAQLERIPLEACAGKRLVAFENPYRARGRVSRTFAEAGLSTAGLIESNVSINILMAVRAGLGIAIIDPVTAYSIPLPEVVVRPIDIDIPFLFGAITPERTRLRDDVSELIEIIATEACRIVPGFHLHAAKDYTAVLERYSPDAPFRIAEGAGNAEVSS</sequence>
<dbReference type="AlphaFoldDB" id="A0A5C1YMW7"/>
<proteinExistence type="inferred from homology"/>
<dbReference type="InterPro" id="IPR036388">
    <property type="entry name" value="WH-like_DNA-bd_sf"/>
</dbReference>
<evidence type="ECO:0000313" key="6">
    <source>
        <dbReference type="EMBL" id="QEO16838.1"/>
    </source>
</evidence>
<dbReference type="Pfam" id="PF00126">
    <property type="entry name" value="HTH_1"/>
    <property type="match status" value="1"/>
</dbReference>
<dbReference type="Proteomes" id="UP000324536">
    <property type="component" value="Chromosome"/>
</dbReference>
<feature type="domain" description="HTH lysR-type" evidence="5">
    <location>
        <begin position="1"/>
        <end position="58"/>
    </location>
</feature>
<dbReference type="RefSeq" id="WP_149278518.1">
    <property type="nucleotide sequence ID" value="NZ_CP043506.1"/>
</dbReference>
<dbReference type="Pfam" id="PF03466">
    <property type="entry name" value="LysR_substrate"/>
    <property type="match status" value="1"/>
</dbReference>
<dbReference type="PANTHER" id="PTHR30427">
    <property type="entry name" value="TRANSCRIPTIONAL ACTIVATOR PROTEIN LYSR"/>
    <property type="match status" value="1"/>
</dbReference>
<protein>
    <submittedName>
        <fullName evidence="6">LysR family transcriptional regulator</fullName>
    </submittedName>
</protein>
<evidence type="ECO:0000256" key="3">
    <source>
        <dbReference type="ARBA" id="ARBA00023125"/>
    </source>
</evidence>
<dbReference type="Gene3D" id="1.10.10.10">
    <property type="entry name" value="Winged helix-like DNA-binding domain superfamily/Winged helix DNA-binding domain"/>
    <property type="match status" value="1"/>
</dbReference>
<dbReference type="InterPro" id="IPR000847">
    <property type="entry name" value="LysR_HTH_N"/>
</dbReference>
<organism evidence="6 7">
    <name type="scientific">Acetobacter vaccinii</name>
    <dbReference type="NCBI Taxonomy" id="2592655"/>
    <lineage>
        <taxon>Bacteria</taxon>
        <taxon>Pseudomonadati</taxon>
        <taxon>Pseudomonadota</taxon>
        <taxon>Alphaproteobacteria</taxon>
        <taxon>Acetobacterales</taxon>
        <taxon>Acetobacteraceae</taxon>
        <taxon>Acetobacter</taxon>
    </lineage>
</organism>
<dbReference type="GO" id="GO:0010628">
    <property type="term" value="P:positive regulation of gene expression"/>
    <property type="evidence" value="ECO:0007669"/>
    <property type="project" value="TreeGrafter"/>
</dbReference>
<dbReference type="SUPFAM" id="SSF53850">
    <property type="entry name" value="Periplasmic binding protein-like II"/>
    <property type="match status" value="1"/>
</dbReference>
<dbReference type="KEGG" id="acek:FLP30_02920"/>
<keyword evidence="2" id="KW-0805">Transcription regulation</keyword>
<dbReference type="InterPro" id="IPR036390">
    <property type="entry name" value="WH_DNA-bd_sf"/>
</dbReference>
<dbReference type="OrthoDB" id="8479870at2"/>
<dbReference type="GO" id="GO:0003700">
    <property type="term" value="F:DNA-binding transcription factor activity"/>
    <property type="evidence" value="ECO:0007669"/>
    <property type="project" value="InterPro"/>
</dbReference>
<keyword evidence="4" id="KW-0804">Transcription</keyword>
<accession>A0A5C1YMW7</accession>
<gene>
    <name evidence="6" type="ORF">FLP30_02920</name>
</gene>
<comment type="similarity">
    <text evidence="1">Belongs to the LysR transcriptional regulatory family.</text>
</comment>
<dbReference type="EMBL" id="CP043506">
    <property type="protein sequence ID" value="QEO16838.1"/>
    <property type="molecule type" value="Genomic_DNA"/>
</dbReference>
<evidence type="ECO:0000256" key="2">
    <source>
        <dbReference type="ARBA" id="ARBA00023015"/>
    </source>
</evidence>
<keyword evidence="7" id="KW-1185">Reference proteome</keyword>